<name>A0ABP0TLF4_9BRYO</name>
<organism evidence="1 2">
    <name type="scientific">Sphagnum troendelagicum</name>
    <dbReference type="NCBI Taxonomy" id="128251"/>
    <lineage>
        <taxon>Eukaryota</taxon>
        <taxon>Viridiplantae</taxon>
        <taxon>Streptophyta</taxon>
        <taxon>Embryophyta</taxon>
        <taxon>Bryophyta</taxon>
        <taxon>Sphagnophytina</taxon>
        <taxon>Sphagnopsida</taxon>
        <taxon>Sphagnales</taxon>
        <taxon>Sphagnaceae</taxon>
        <taxon>Sphagnum</taxon>
    </lineage>
</organism>
<evidence type="ECO:0008006" key="3">
    <source>
        <dbReference type="Google" id="ProtNLM"/>
    </source>
</evidence>
<keyword evidence="2" id="KW-1185">Reference proteome</keyword>
<accession>A0ABP0TLF4</accession>
<protein>
    <recommendedName>
        <fullName evidence="3">Secreted protein</fullName>
    </recommendedName>
</protein>
<sequence length="106" mass="11751">MILWNSVKLLLRPSSESLVFLRCLAWIVDNSFQGREEEEGRRCFPGAGFEAAAGRNRGYCKSGVPAAIYLFINEGTDSLLACLTSERNEHDNSVVASRLIGRSLSR</sequence>
<dbReference type="EMBL" id="OZ019904">
    <property type="protein sequence ID" value="CAK9199605.1"/>
    <property type="molecule type" value="Genomic_DNA"/>
</dbReference>
<evidence type="ECO:0000313" key="1">
    <source>
        <dbReference type="EMBL" id="CAK9199605.1"/>
    </source>
</evidence>
<reference evidence="1" key="1">
    <citation type="submission" date="2024-02" db="EMBL/GenBank/DDBJ databases">
        <authorList>
            <consortium name="ELIXIR-Norway"/>
            <consortium name="Elixir Norway"/>
        </authorList>
    </citation>
    <scope>NUCLEOTIDE SEQUENCE</scope>
</reference>
<dbReference type="Proteomes" id="UP001497512">
    <property type="component" value="Chromosome 12"/>
</dbReference>
<proteinExistence type="predicted"/>
<gene>
    <name evidence="1" type="ORF">CSSPTR1EN2_LOCUS5020</name>
</gene>
<evidence type="ECO:0000313" key="2">
    <source>
        <dbReference type="Proteomes" id="UP001497512"/>
    </source>
</evidence>